<evidence type="ECO:0000313" key="1">
    <source>
        <dbReference type="EMBL" id="WBY60075.1"/>
    </source>
</evidence>
<organism evidence="1 2">
    <name type="scientific">Plasmodium yoelii yoelii</name>
    <dbReference type="NCBI Taxonomy" id="73239"/>
    <lineage>
        <taxon>Eukaryota</taxon>
        <taxon>Sar</taxon>
        <taxon>Alveolata</taxon>
        <taxon>Apicomplexa</taxon>
        <taxon>Aconoidasida</taxon>
        <taxon>Haemosporida</taxon>
        <taxon>Plasmodiidae</taxon>
        <taxon>Plasmodium</taxon>
        <taxon>Plasmodium (Vinckeia)</taxon>
    </lineage>
</organism>
<sequence>MCIILKKKQTLRIIHNIRTLLLTCLSGSIGNTLHNTEIEQNDEYIYVTCSESKNEDSIDYNSEDNNTIKNNNNVYTKNLYFLNKCKSIHNLRKSLENAKIKTNKHAHMENNILSYCI</sequence>
<name>A0AAF0B839_PLAYO</name>
<gene>
    <name evidence="1" type="ORF">Py17XNL_001303234</name>
</gene>
<accession>A0AAF0B839</accession>
<reference evidence="1" key="1">
    <citation type="submission" date="2023-01" db="EMBL/GenBank/DDBJ databases">
        <title>Long-Read Genome Assembly and Gene Model Annotations for the Rodent Malaria Parasite Plasmodium yoelii 17XNL.</title>
        <authorList>
            <person name="Mitchell G.J."/>
            <person name="Sebastian A."/>
            <person name="Albert I."/>
            <person name="Lindner S.E."/>
        </authorList>
    </citation>
    <scope>NUCLEOTIDE SEQUENCE</scope>
    <source>
        <strain evidence="1">17XNL clone 1.1</strain>
    </source>
</reference>
<protein>
    <submittedName>
        <fullName evidence="1">Uncharacterized protein</fullName>
    </submittedName>
</protein>
<evidence type="ECO:0000313" key="2">
    <source>
        <dbReference type="Proteomes" id="UP001054126"/>
    </source>
</evidence>
<proteinExistence type="predicted"/>
<dbReference type="AlphaFoldDB" id="A0AAF0B839"/>
<dbReference type="EMBL" id="CP115537">
    <property type="protein sequence ID" value="WBY60075.1"/>
    <property type="molecule type" value="Genomic_DNA"/>
</dbReference>
<dbReference type="Proteomes" id="UP001054126">
    <property type="component" value="Chromosome 13"/>
</dbReference>